<evidence type="ECO:0000256" key="2">
    <source>
        <dbReference type="ARBA" id="ARBA00022692"/>
    </source>
</evidence>
<keyword evidence="4" id="KW-1133">Transmembrane helix</keyword>
<feature type="domain" description="PKD" evidence="6">
    <location>
        <begin position="299"/>
        <end position="337"/>
    </location>
</feature>
<dbReference type="GO" id="GO:0005886">
    <property type="term" value="C:plasma membrane"/>
    <property type="evidence" value="ECO:0007669"/>
    <property type="project" value="TreeGrafter"/>
</dbReference>
<feature type="domain" description="PKD" evidence="6">
    <location>
        <begin position="885"/>
        <end position="954"/>
    </location>
</feature>
<comment type="caution">
    <text evidence="7">The sequence shown here is derived from an EMBL/GenBank/DDBJ whole genome shotgun (WGS) entry which is preliminary data.</text>
</comment>
<dbReference type="Pfam" id="PF00801">
    <property type="entry name" value="PKD"/>
    <property type="match status" value="1"/>
</dbReference>
<feature type="domain" description="PKD" evidence="6">
    <location>
        <begin position="531"/>
        <end position="599"/>
    </location>
</feature>
<evidence type="ECO:0000256" key="3">
    <source>
        <dbReference type="ARBA" id="ARBA00022737"/>
    </source>
</evidence>
<keyword evidence="5" id="KW-0472">Membrane</keyword>
<dbReference type="PANTHER" id="PTHR46730">
    <property type="entry name" value="POLYCYSTIN-1"/>
    <property type="match status" value="1"/>
</dbReference>
<dbReference type="GO" id="GO:0005261">
    <property type="term" value="F:monoatomic cation channel activity"/>
    <property type="evidence" value="ECO:0007669"/>
    <property type="project" value="TreeGrafter"/>
</dbReference>
<reference evidence="7 8" key="1">
    <citation type="submission" date="2018-05" db="EMBL/GenBank/DDBJ databases">
        <title>Draft genome of Methanospirillum lacunae Ki8-1.</title>
        <authorList>
            <person name="Dueholm M.S."/>
            <person name="Nielsen P.H."/>
            <person name="Bakmann L.F."/>
            <person name="Otzen D.E."/>
        </authorList>
    </citation>
    <scope>NUCLEOTIDE SEQUENCE [LARGE SCALE GENOMIC DNA]</scope>
    <source>
        <strain evidence="7 8">Ki8-1</strain>
    </source>
</reference>
<evidence type="ECO:0000313" key="7">
    <source>
        <dbReference type="EMBL" id="PWR73192.1"/>
    </source>
</evidence>
<evidence type="ECO:0000256" key="5">
    <source>
        <dbReference type="ARBA" id="ARBA00023136"/>
    </source>
</evidence>
<feature type="domain" description="PKD" evidence="6">
    <location>
        <begin position="721"/>
        <end position="770"/>
    </location>
</feature>
<evidence type="ECO:0000256" key="4">
    <source>
        <dbReference type="ARBA" id="ARBA00022989"/>
    </source>
</evidence>
<dbReference type="InterPro" id="IPR013783">
    <property type="entry name" value="Ig-like_fold"/>
</dbReference>
<protein>
    <recommendedName>
        <fullName evidence="6">PKD domain-containing protein</fullName>
    </recommendedName>
</protein>
<dbReference type="InterPro" id="IPR035986">
    <property type="entry name" value="PKD_dom_sf"/>
</dbReference>
<dbReference type="InterPro" id="IPR022409">
    <property type="entry name" value="PKD/Chitinase_dom"/>
</dbReference>
<dbReference type="Proteomes" id="UP000245657">
    <property type="component" value="Unassembled WGS sequence"/>
</dbReference>
<dbReference type="Pfam" id="PF18911">
    <property type="entry name" value="PKD_4"/>
    <property type="match status" value="5"/>
</dbReference>
<comment type="subcellular location">
    <subcellularLocation>
        <location evidence="1">Membrane</location>
        <topology evidence="1">Multi-pass membrane protein</topology>
    </subcellularLocation>
</comment>
<dbReference type="GO" id="GO:0006816">
    <property type="term" value="P:calcium ion transport"/>
    <property type="evidence" value="ECO:0007669"/>
    <property type="project" value="TreeGrafter"/>
</dbReference>
<evidence type="ECO:0000256" key="1">
    <source>
        <dbReference type="ARBA" id="ARBA00004141"/>
    </source>
</evidence>
<dbReference type="InterPro" id="IPR000601">
    <property type="entry name" value="PKD_dom"/>
</dbReference>
<dbReference type="SMART" id="SM00089">
    <property type="entry name" value="PKD"/>
    <property type="match status" value="9"/>
</dbReference>
<name>A0A2V2MZ25_9EURY</name>
<evidence type="ECO:0000313" key="8">
    <source>
        <dbReference type="Proteomes" id="UP000245657"/>
    </source>
</evidence>
<keyword evidence="8" id="KW-1185">Reference proteome</keyword>
<keyword evidence="2" id="KW-0812">Transmembrane</keyword>
<feature type="domain" description="PKD" evidence="6">
    <location>
        <begin position="368"/>
        <end position="414"/>
    </location>
</feature>
<feature type="domain" description="PKD" evidence="6">
    <location>
        <begin position="617"/>
        <end position="697"/>
    </location>
</feature>
<dbReference type="PANTHER" id="PTHR46730:SF4">
    <property type="entry name" value="POLYCYSTIC KIDNEY DISEASE PROTEIN 1-LIKE 1"/>
    <property type="match status" value="1"/>
</dbReference>
<accession>A0A2V2MZ25</accession>
<organism evidence="7 8">
    <name type="scientific">Methanospirillum lacunae</name>
    <dbReference type="NCBI Taxonomy" id="668570"/>
    <lineage>
        <taxon>Archaea</taxon>
        <taxon>Methanobacteriati</taxon>
        <taxon>Methanobacteriota</taxon>
        <taxon>Stenosarchaea group</taxon>
        <taxon>Methanomicrobia</taxon>
        <taxon>Methanomicrobiales</taxon>
        <taxon>Methanospirillaceae</taxon>
        <taxon>Methanospirillum</taxon>
    </lineage>
</organism>
<dbReference type="CDD" id="cd00146">
    <property type="entry name" value="PKD"/>
    <property type="match status" value="7"/>
</dbReference>
<feature type="domain" description="PKD" evidence="6">
    <location>
        <begin position="791"/>
        <end position="868"/>
    </location>
</feature>
<keyword evidence="3" id="KW-0677">Repeat</keyword>
<dbReference type="AlphaFoldDB" id="A0A2V2MZ25"/>
<dbReference type="PROSITE" id="PS50093">
    <property type="entry name" value="PKD"/>
    <property type="match status" value="9"/>
</dbReference>
<sequence length="1046" mass="117005">MWGVKMGKIEFNLFIITSMLIIALFGLVNVVSAGDVTIESYPCSEPQYLYDLASDNLTFFVDNYSSVTKRFYVADKEGIAQDQIADNFSSSIKRFGTTTVLDSDQNTLPDNYTDLSIPGPGKYIMTWSAWNGSDPNPLKCTPLTNDTTVLVKLPINGSINQTFPTYQYQARFKFNISSNSSTPDILNWKFSDGTTYQQPTDNPANGLNAFNHTFPYTSPSTPWTYDVNVTATNSTDSIIYPMNYSTYSFVMYPPPVSDFNITDNYTHVLIDKGPAPLKADLNYKSWTFDATPAIQLIPEWNISNSSGYEINTSENFTHIFEKPGVYTVTLKTNTSYGWNQTSLPLLVYDNITSNFTPYQYSCAAFPVNVTFRDNSSGSNLDNITWIYDDGTEDINLSQNWVNHTYYLPGRYNVTQIGWNNTFGIWNQSSQWVNVTGLYANFTWDPSVPPTIDRDSSAVFNFTDTSSGVDQYTRWEWRFSPDHMAPTRNASYSYSRNGTYNVSLTVYDPRCYGSDPTKGNTTTKQVTVYENLVADISYSPKCGTFPLSVQFMDNSTDDPNDWYWTFYYLNGSYKNVYHQSNPVFEYPQAGTYQVDLQATNPQLNWSVKHLSINLTNCLQANIAANQTKGYYPFTVNFTDNSTPQSLVSSRSWNFGDQTSLGSGSSVIHTFNQEGNYNVTLSVTDTSGLTKVANKTIEVGSPVYANFTPNGTSVVPVNGSMVVKFTDLSAPQADITNWDWNFDDIQPNDTNKSPYHQFTSEGWHNVTLNVSNPYYGAWNVSRSRINISVQKAPEASFTVTPDIANRFERVTFVDTSKGESINGWYWQFGDGNTSIGTPAVNYYQNAGTYTVNLTVTNPYGNGTASNVVRVKGPVYADFVTDPSGEWGIVNQPITFIDTSKGQPIHWIWNFGDGNSTTTDSSSIVHAYSTEGSYTVNMTGTNWDGQSGSAVKTILIENKSRPKDVNFGAAGKKYSGTHPFTVQFEDYTPNQSNVTEWYWDFGDRTNSFNTTPIAPSHTYVNPGEYTVTLSVKNDMGVNEKSRVAYVVVV</sequence>
<dbReference type="Gene3D" id="2.60.40.10">
    <property type="entry name" value="Immunoglobulins"/>
    <property type="match status" value="9"/>
</dbReference>
<proteinExistence type="predicted"/>
<feature type="domain" description="PKD" evidence="6">
    <location>
        <begin position="962"/>
        <end position="1046"/>
    </location>
</feature>
<dbReference type="SUPFAM" id="SSF49299">
    <property type="entry name" value="PKD domain"/>
    <property type="match status" value="9"/>
</dbReference>
<evidence type="ECO:0000259" key="6">
    <source>
        <dbReference type="PROSITE" id="PS50093"/>
    </source>
</evidence>
<dbReference type="EMBL" id="QGMY01000003">
    <property type="protein sequence ID" value="PWR73192.1"/>
    <property type="molecule type" value="Genomic_DNA"/>
</dbReference>
<feature type="domain" description="PKD" evidence="6">
    <location>
        <begin position="461"/>
        <end position="507"/>
    </location>
</feature>
<gene>
    <name evidence="7" type="ORF">DK846_05025</name>
</gene>